<organism evidence="1 2">
    <name type="scientific">Tunturiibacter empetritectus</name>
    <dbReference type="NCBI Taxonomy" id="3069691"/>
    <lineage>
        <taxon>Bacteria</taxon>
        <taxon>Pseudomonadati</taxon>
        <taxon>Acidobacteriota</taxon>
        <taxon>Terriglobia</taxon>
        <taxon>Terriglobales</taxon>
        <taxon>Acidobacteriaceae</taxon>
        <taxon>Tunturiibacter</taxon>
    </lineage>
</organism>
<keyword evidence="2" id="KW-1185">Reference proteome</keyword>
<dbReference type="EMBL" id="JACHDY010000010">
    <property type="protein sequence ID" value="MBB5319517.1"/>
    <property type="molecule type" value="Genomic_DNA"/>
</dbReference>
<sequence length="76" mass="8487">MNNPYSMLFGVAMEAWRRAPEGTRPPTNLSNGGQFLYAEQIQKQGYTNKGFILGDPVGRESKGGQAWVTYHLAPRQ</sequence>
<evidence type="ECO:0000313" key="1">
    <source>
        <dbReference type="EMBL" id="MBB5319517.1"/>
    </source>
</evidence>
<dbReference type="Gene3D" id="2.40.160.130">
    <property type="entry name" value="Capsule assembly protein Wzi"/>
    <property type="match status" value="1"/>
</dbReference>
<protein>
    <submittedName>
        <fullName evidence="1">Uncharacterized protein</fullName>
    </submittedName>
</protein>
<proteinExistence type="predicted"/>
<dbReference type="Proteomes" id="UP000568106">
    <property type="component" value="Unassembled WGS sequence"/>
</dbReference>
<dbReference type="AlphaFoldDB" id="A0A7W8ILW7"/>
<comment type="caution">
    <text evidence="1">The sequence shown here is derived from an EMBL/GenBank/DDBJ whole genome shotgun (WGS) entry which is preliminary data.</text>
</comment>
<gene>
    <name evidence="1" type="ORF">HDF09_004226</name>
</gene>
<dbReference type="InterPro" id="IPR026950">
    <property type="entry name" value="Caps_assemb_Wzi"/>
</dbReference>
<dbReference type="InterPro" id="IPR038636">
    <property type="entry name" value="Wzi_sf"/>
</dbReference>
<name>A0A7W8ILW7_9BACT</name>
<dbReference type="Pfam" id="PF14052">
    <property type="entry name" value="Caps_assemb_Wzi"/>
    <property type="match status" value="1"/>
</dbReference>
<accession>A0A7W8ILW7</accession>
<reference evidence="1" key="1">
    <citation type="submission" date="2020-08" db="EMBL/GenBank/DDBJ databases">
        <title>Genomic Encyclopedia of Type Strains, Phase IV (KMG-V): Genome sequencing to study the core and pangenomes of soil and plant-associated prokaryotes.</title>
        <authorList>
            <person name="Whitman W."/>
        </authorList>
    </citation>
    <scope>NUCLEOTIDE SEQUENCE [LARGE SCALE GENOMIC DNA]</scope>
    <source>
        <strain evidence="1">M8UP27</strain>
    </source>
</reference>
<evidence type="ECO:0000313" key="2">
    <source>
        <dbReference type="Proteomes" id="UP000568106"/>
    </source>
</evidence>